<dbReference type="InterPro" id="IPR008250">
    <property type="entry name" value="ATPase_P-typ_transduc_dom_A_sf"/>
</dbReference>
<evidence type="ECO:0000256" key="4">
    <source>
        <dbReference type="ARBA" id="ARBA00022989"/>
    </source>
</evidence>
<feature type="transmembrane region" description="Helical" evidence="6">
    <location>
        <begin position="1085"/>
        <end position="1106"/>
    </location>
</feature>
<dbReference type="Gene3D" id="2.70.150.10">
    <property type="entry name" value="Calcium-transporting ATPase, cytoplasmic transduction domain A"/>
    <property type="match status" value="1"/>
</dbReference>
<keyword evidence="6" id="KW-0067">ATP-binding</keyword>
<evidence type="ECO:0000313" key="10">
    <source>
        <dbReference type="Proteomes" id="UP000467700"/>
    </source>
</evidence>
<dbReference type="EMBL" id="CACVBS010000083">
    <property type="protein sequence ID" value="CAA7269956.1"/>
    <property type="molecule type" value="Genomic_DNA"/>
</dbReference>
<dbReference type="InterPro" id="IPR018303">
    <property type="entry name" value="ATPase_P-typ_P_site"/>
</dbReference>
<dbReference type="InterPro" id="IPR059000">
    <property type="entry name" value="ATPase_P-type_domA"/>
</dbReference>
<dbReference type="NCBIfam" id="TIGR01494">
    <property type="entry name" value="ATPase_P-type"/>
    <property type="match status" value="2"/>
</dbReference>
<feature type="transmembrane region" description="Helical" evidence="6">
    <location>
        <begin position="547"/>
        <end position="567"/>
    </location>
</feature>
<dbReference type="CDD" id="cd00371">
    <property type="entry name" value="HMA"/>
    <property type="match status" value="1"/>
</dbReference>
<dbReference type="GO" id="GO:0016020">
    <property type="term" value="C:membrane"/>
    <property type="evidence" value="ECO:0007669"/>
    <property type="project" value="UniProtKB-SubCell"/>
</dbReference>
<dbReference type="InterPro" id="IPR023214">
    <property type="entry name" value="HAD_sf"/>
</dbReference>
<dbReference type="Gene3D" id="3.40.50.1000">
    <property type="entry name" value="HAD superfamily/HAD-like"/>
    <property type="match status" value="1"/>
</dbReference>
<dbReference type="PRINTS" id="PR00119">
    <property type="entry name" value="CATATPASE"/>
</dbReference>
<gene>
    <name evidence="9" type="ORF">AAE3_LOCUS12208</name>
</gene>
<dbReference type="InterPro" id="IPR001757">
    <property type="entry name" value="P_typ_ATPase"/>
</dbReference>
<dbReference type="AlphaFoldDB" id="A0A8S0X012"/>
<feature type="transmembrane region" description="Helical" evidence="6">
    <location>
        <begin position="1055"/>
        <end position="1079"/>
    </location>
</feature>
<keyword evidence="4 6" id="KW-1133">Transmembrane helix</keyword>
<comment type="similarity">
    <text evidence="6">Belongs to the cation transport ATPase (P-type) (TC 3.A.3) family. Type IB subfamily.</text>
</comment>
<feature type="transmembrane region" description="Helical" evidence="6">
    <location>
        <begin position="707"/>
        <end position="731"/>
    </location>
</feature>
<evidence type="ECO:0000256" key="1">
    <source>
        <dbReference type="ARBA" id="ARBA00004370"/>
    </source>
</evidence>
<dbReference type="GO" id="GO:0046872">
    <property type="term" value="F:metal ion binding"/>
    <property type="evidence" value="ECO:0007669"/>
    <property type="project" value="UniProtKB-KW"/>
</dbReference>
<feature type="transmembrane region" description="Helical" evidence="6">
    <location>
        <begin position="743"/>
        <end position="766"/>
    </location>
</feature>
<keyword evidence="2 6" id="KW-0812">Transmembrane</keyword>
<keyword evidence="5 6" id="KW-0472">Membrane</keyword>
<dbReference type="Proteomes" id="UP000467700">
    <property type="component" value="Unassembled WGS sequence"/>
</dbReference>
<feature type="region of interest" description="Disordered" evidence="7">
    <location>
        <begin position="260"/>
        <end position="290"/>
    </location>
</feature>
<evidence type="ECO:0000256" key="5">
    <source>
        <dbReference type="ARBA" id="ARBA00023136"/>
    </source>
</evidence>
<dbReference type="PROSITE" id="PS50846">
    <property type="entry name" value="HMA_2"/>
    <property type="match status" value="1"/>
</dbReference>
<evidence type="ECO:0000256" key="2">
    <source>
        <dbReference type="ARBA" id="ARBA00022692"/>
    </source>
</evidence>
<accession>A0A8S0X012</accession>
<proteinExistence type="inferred from homology"/>
<dbReference type="Pfam" id="PF00702">
    <property type="entry name" value="Hydrolase"/>
    <property type="match status" value="1"/>
</dbReference>
<dbReference type="SUPFAM" id="SSF81653">
    <property type="entry name" value="Calcium ATPase, transduction domain A"/>
    <property type="match status" value="1"/>
</dbReference>
<dbReference type="FunFam" id="2.70.150.10:FF:000002">
    <property type="entry name" value="Copper-transporting ATPase 1, putative"/>
    <property type="match status" value="1"/>
</dbReference>
<dbReference type="GO" id="GO:0016887">
    <property type="term" value="F:ATP hydrolysis activity"/>
    <property type="evidence" value="ECO:0007669"/>
    <property type="project" value="InterPro"/>
</dbReference>
<evidence type="ECO:0000256" key="7">
    <source>
        <dbReference type="SAM" id="MobiDB-lite"/>
    </source>
</evidence>
<dbReference type="Gene3D" id="3.30.70.100">
    <property type="match status" value="1"/>
</dbReference>
<dbReference type="OrthoDB" id="432719at2759"/>
<dbReference type="Gene3D" id="3.40.1110.10">
    <property type="entry name" value="Calcium-transporting ATPase, cytoplasmic domain N"/>
    <property type="match status" value="1"/>
</dbReference>
<dbReference type="InterPro" id="IPR006121">
    <property type="entry name" value="HMA_dom"/>
</dbReference>
<comment type="caution">
    <text evidence="9">The sequence shown here is derived from an EMBL/GenBank/DDBJ whole genome shotgun (WGS) entry which is preliminary data.</text>
</comment>
<dbReference type="SUPFAM" id="SSF81665">
    <property type="entry name" value="Calcium ATPase, transmembrane domain M"/>
    <property type="match status" value="1"/>
</dbReference>
<name>A0A8S0X012_CYCAE</name>
<dbReference type="SUPFAM" id="SSF56784">
    <property type="entry name" value="HAD-like"/>
    <property type="match status" value="1"/>
</dbReference>
<reference evidence="9 10" key="1">
    <citation type="submission" date="2020-01" db="EMBL/GenBank/DDBJ databases">
        <authorList>
            <person name="Gupta K D."/>
        </authorList>
    </citation>
    <scope>NUCLEOTIDE SEQUENCE [LARGE SCALE GENOMIC DNA]</scope>
</reference>
<dbReference type="InterPro" id="IPR036163">
    <property type="entry name" value="HMA_dom_sf"/>
</dbReference>
<comment type="subcellular location">
    <subcellularLocation>
        <location evidence="1 6">Membrane</location>
    </subcellularLocation>
</comment>
<dbReference type="GO" id="GO:0019829">
    <property type="term" value="F:ATPase-coupled monoatomic cation transmembrane transporter activity"/>
    <property type="evidence" value="ECO:0007669"/>
    <property type="project" value="InterPro"/>
</dbReference>
<evidence type="ECO:0000313" key="9">
    <source>
        <dbReference type="EMBL" id="CAA7269956.1"/>
    </source>
</evidence>
<feature type="transmembrane region" description="Helical" evidence="6">
    <location>
        <begin position="452"/>
        <end position="472"/>
    </location>
</feature>
<feature type="transmembrane region" description="Helical" evidence="6">
    <location>
        <begin position="478"/>
        <end position="500"/>
    </location>
</feature>
<dbReference type="PANTHER" id="PTHR46594">
    <property type="entry name" value="P-TYPE CATION-TRANSPORTING ATPASE"/>
    <property type="match status" value="1"/>
</dbReference>
<dbReference type="GO" id="GO:0005524">
    <property type="term" value="F:ATP binding"/>
    <property type="evidence" value="ECO:0007669"/>
    <property type="project" value="UniProtKB-UniRule"/>
</dbReference>
<keyword evidence="6" id="KW-0547">Nucleotide-binding</keyword>
<protein>
    <recommendedName>
        <fullName evidence="8">HMA domain-containing protein</fullName>
    </recommendedName>
</protein>
<dbReference type="NCBIfam" id="TIGR01525">
    <property type="entry name" value="ATPase-IB_hvy"/>
    <property type="match status" value="1"/>
</dbReference>
<evidence type="ECO:0000256" key="6">
    <source>
        <dbReference type="RuleBase" id="RU362081"/>
    </source>
</evidence>
<evidence type="ECO:0000259" key="8">
    <source>
        <dbReference type="PROSITE" id="PS50846"/>
    </source>
</evidence>
<sequence length="1115" mass="118127">MEQSLNSPSCYTDDANASRRGDNSLLYALGGIDTASDDCSGQIGDISKSSDVEEDHCDTGSCAPKSDSPTSNPDNKGGDSDDKCGCCAGKGETVERGDEAKELESACGDSCCGGEENAEKEDTSESCKDGCCGELKRVSEQDAACEKACCTKAVEITSKECDEESVDACGCCAPEEEDGSSSAPQENDMEEDSACPCCIQVLINEPALRAKPTPSHTPLDDVVESARSRLESSARILRACCKTLEDYCVGRSCCFVAPPTHPKKPSTSRSPVKKDQSRGPNVTPISEVPKDVAGREKLRLEVRGMDCPDCTPKVLRALSHLPSVHGCSIDYFSGMAELYHDPESISPSAIASYVARATGFGVRPLTNLANGESAIVTLPLSFAVKPPAEAFAGLDTAPGSDPCVVDISFPVSPDKPQRPRDILAQFKPYGAELAPNAPRGERDNATRDLINVGLRTLASAILSTPILVLAWADLPPRPVLHGAISVALATGIQLLGYSILSSAFRSILYLRQIDLSVLVAVSTLIAYLFSVIAYAFEVAGRSFSAPFFETTALLVTLILLGRTIAAATRQSTMSALRELERLQPNDVLLLSGESNSMTVTLDSRLLFYGDVIRIPPDTRIATDGIIISGSSDVDESSITGESVAVPKETGNRVIASTLNLNGTLDVQVTRLIHENSLSRITMLVKHAQMTRAAQSPVQDLADRLSAWILPIATFAAFTAFVVWVLVGIYVIHLSKTAASVDALTYMIAVFVVSCPCAVGLAVPMVISRSIRIALKEGVLFRSPTVLQLANNVDTLVFDKTGTLTQGLFSVERVEVLVKGAEPLIMALIKDNKHPISQGVYRYLTSQRPSTGGKELLEKGGVQVSDIVSLPGKGIKATIQGFPLLGGSPSFTGACNHPISVELQTSGLSLFSVTLAGQPLVIFGLVDTPRPEAKTLLNELKKRGKKVVIMSGDTPSSVHRLAETLGLPSTDVFSGCTPEDKDTSIAALQAKGSRVCFIGDGTNDAPALSRADVSLAVASGSEVALGAAGAVLLGSDLNRGVLTLLHIARDAKRHCLLALGWCVVYNVFAILLASGVFVKVRIEPRWAGVGEVVSVLPVIGVAFLLDVKWGRGKKRM</sequence>
<dbReference type="InterPro" id="IPR036412">
    <property type="entry name" value="HAD-like_sf"/>
</dbReference>
<dbReference type="InterPro" id="IPR023299">
    <property type="entry name" value="ATPase_P-typ_cyto_dom_N"/>
</dbReference>
<organism evidence="9 10">
    <name type="scientific">Cyclocybe aegerita</name>
    <name type="common">Black poplar mushroom</name>
    <name type="synonym">Agrocybe aegerita</name>
    <dbReference type="NCBI Taxonomy" id="1973307"/>
    <lineage>
        <taxon>Eukaryota</taxon>
        <taxon>Fungi</taxon>
        <taxon>Dikarya</taxon>
        <taxon>Basidiomycota</taxon>
        <taxon>Agaricomycotina</taxon>
        <taxon>Agaricomycetes</taxon>
        <taxon>Agaricomycetidae</taxon>
        <taxon>Agaricales</taxon>
        <taxon>Agaricineae</taxon>
        <taxon>Bolbitiaceae</taxon>
        <taxon>Cyclocybe</taxon>
    </lineage>
</organism>
<feature type="transmembrane region" description="Helical" evidence="6">
    <location>
        <begin position="512"/>
        <end position="535"/>
    </location>
</feature>
<dbReference type="InterPro" id="IPR027256">
    <property type="entry name" value="P-typ_ATPase_IB"/>
</dbReference>
<dbReference type="SUPFAM" id="SSF55008">
    <property type="entry name" value="HMA, heavy metal-associated domain"/>
    <property type="match status" value="1"/>
</dbReference>
<keyword evidence="10" id="KW-1185">Reference proteome</keyword>
<dbReference type="PANTHER" id="PTHR46594:SF4">
    <property type="entry name" value="P-TYPE CATION-TRANSPORTING ATPASE"/>
    <property type="match status" value="1"/>
</dbReference>
<dbReference type="PROSITE" id="PS00154">
    <property type="entry name" value="ATPASE_E1_E2"/>
    <property type="match status" value="1"/>
</dbReference>
<dbReference type="InterPro" id="IPR023298">
    <property type="entry name" value="ATPase_P-typ_TM_dom_sf"/>
</dbReference>
<feature type="domain" description="HMA" evidence="8">
    <location>
        <begin position="296"/>
        <end position="362"/>
    </location>
</feature>
<evidence type="ECO:0000256" key="3">
    <source>
        <dbReference type="ARBA" id="ARBA00022723"/>
    </source>
</evidence>
<dbReference type="Pfam" id="PF00122">
    <property type="entry name" value="E1-E2_ATPase"/>
    <property type="match status" value="1"/>
</dbReference>
<keyword evidence="3 6" id="KW-0479">Metal-binding</keyword>
<feature type="region of interest" description="Disordered" evidence="7">
    <location>
        <begin position="33"/>
        <end position="83"/>
    </location>
</feature>